<dbReference type="Pfam" id="PF00005">
    <property type="entry name" value="ABC_tran"/>
    <property type="match status" value="1"/>
</dbReference>
<evidence type="ECO:0000256" key="8">
    <source>
        <dbReference type="SAM" id="Phobius"/>
    </source>
</evidence>
<evidence type="ECO:0000256" key="1">
    <source>
        <dbReference type="ARBA" id="ARBA00004141"/>
    </source>
</evidence>
<evidence type="ECO:0000256" key="6">
    <source>
        <dbReference type="ARBA" id="ARBA00023136"/>
    </source>
</evidence>
<feature type="transmembrane region" description="Helical" evidence="8">
    <location>
        <begin position="376"/>
        <end position="394"/>
    </location>
</feature>
<dbReference type="OrthoDB" id="6493171at2759"/>
<dbReference type="SMART" id="SM00382">
    <property type="entry name" value="AAA"/>
    <property type="match status" value="1"/>
</dbReference>
<evidence type="ECO:0000256" key="4">
    <source>
        <dbReference type="ARBA" id="ARBA00022840"/>
    </source>
</evidence>
<keyword evidence="11" id="KW-1185">Reference proteome</keyword>
<feature type="transmembrane region" description="Helical" evidence="8">
    <location>
        <begin position="270"/>
        <end position="291"/>
    </location>
</feature>
<dbReference type="Pfam" id="PF12698">
    <property type="entry name" value="ABC2_membrane_3"/>
    <property type="match status" value="1"/>
</dbReference>
<feature type="domain" description="ABC transporter" evidence="9">
    <location>
        <begin position="480"/>
        <end position="711"/>
    </location>
</feature>
<dbReference type="GO" id="GO:0005319">
    <property type="term" value="F:lipid transporter activity"/>
    <property type="evidence" value="ECO:0007669"/>
    <property type="project" value="TreeGrafter"/>
</dbReference>
<dbReference type="PROSITE" id="PS00211">
    <property type="entry name" value="ABC_TRANSPORTER_1"/>
    <property type="match status" value="1"/>
</dbReference>
<dbReference type="GO" id="GO:0016020">
    <property type="term" value="C:membrane"/>
    <property type="evidence" value="ECO:0007669"/>
    <property type="project" value="UniProtKB-SubCell"/>
</dbReference>
<dbReference type="PANTHER" id="PTHR19229:SF250">
    <property type="entry name" value="ABC TRANSPORTER DOMAIN-CONTAINING PROTEIN-RELATED"/>
    <property type="match status" value="1"/>
</dbReference>
<dbReference type="GO" id="GO:0016887">
    <property type="term" value="F:ATP hydrolysis activity"/>
    <property type="evidence" value="ECO:0007669"/>
    <property type="project" value="InterPro"/>
</dbReference>
<accession>A0A9J6G012</accession>
<evidence type="ECO:0000313" key="10">
    <source>
        <dbReference type="EMBL" id="KAH9367676.1"/>
    </source>
</evidence>
<dbReference type="Proteomes" id="UP000821853">
    <property type="component" value="Chromosome 2"/>
</dbReference>
<dbReference type="AlphaFoldDB" id="A0A9J6G012"/>
<proteinExistence type="predicted"/>
<keyword evidence="4" id="KW-0067">ATP-binding</keyword>
<keyword evidence="5 8" id="KW-1133">Transmembrane helix</keyword>
<dbReference type="InterPro" id="IPR003593">
    <property type="entry name" value="AAA+_ATPase"/>
</dbReference>
<organism evidence="10 11">
    <name type="scientific">Haemaphysalis longicornis</name>
    <name type="common">Bush tick</name>
    <dbReference type="NCBI Taxonomy" id="44386"/>
    <lineage>
        <taxon>Eukaryota</taxon>
        <taxon>Metazoa</taxon>
        <taxon>Ecdysozoa</taxon>
        <taxon>Arthropoda</taxon>
        <taxon>Chelicerata</taxon>
        <taxon>Arachnida</taxon>
        <taxon>Acari</taxon>
        <taxon>Parasitiformes</taxon>
        <taxon>Ixodida</taxon>
        <taxon>Ixodoidea</taxon>
        <taxon>Ixodidae</taxon>
        <taxon>Haemaphysalinae</taxon>
        <taxon>Haemaphysalis</taxon>
    </lineage>
</organism>
<feature type="transmembrane region" description="Helical" evidence="8">
    <location>
        <begin position="78"/>
        <end position="98"/>
    </location>
</feature>
<dbReference type="InterPro" id="IPR027417">
    <property type="entry name" value="P-loop_NTPase"/>
</dbReference>
<dbReference type="VEuPathDB" id="VectorBase:HLOH_040840"/>
<evidence type="ECO:0000313" key="11">
    <source>
        <dbReference type="Proteomes" id="UP000821853"/>
    </source>
</evidence>
<dbReference type="PROSITE" id="PS50893">
    <property type="entry name" value="ABC_TRANSPORTER_2"/>
    <property type="match status" value="1"/>
</dbReference>
<dbReference type="InterPro" id="IPR003439">
    <property type="entry name" value="ABC_transporter-like_ATP-bd"/>
</dbReference>
<evidence type="ECO:0000259" key="9">
    <source>
        <dbReference type="PROSITE" id="PS50893"/>
    </source>
</evidence>
<comment type="subcellular location">
    <subcellularLocation>
        <location evidence="1">Membrane</location>
        <topology evidence="1">Multi-pass membrane protein</topology>
    </subcellularLocation>
</comment>
<dbReference type="Gene3D" id="3.40.50.300">
    <property type="entry name" value="P-loop containing nucleotide triphosphate hydrolases"/>
    <property type="match status" value="1"/>
</dbReference>
<evidence type="ECO:0000256" key="7">
    <source>
        <dbReference type="SAM" id="MobiDB-lite"/>
    </source>
</evidence>
<dbReference type="SUPFAM" id="SSF52540">
    <property type="entry name" value="P-loop containing nucleoside triphosphate hydrolases"/>
    <property type="match status" value="1"/>
</dbReference>
<keyword evidence="6 8" id="KW-0472">Membrane</keyword>
<sequence length="823" mass="92163">MWSVPYSSIYFRIHTEWVPHKKTATEEEESKPAPEVAVVGRAKPKSRKFQSYTLDPNRWVQFNALLGKRCSYMRRTKMLFFTGWILPVAIALLPGAILDQSEAADVGPQMLRIPLTPQAHYGPHVSTFLRHVDPTKFSINYEALLEARKISIDLLCDPEEELLGALKKEYYKYGSHYAVGAVFNDTEMVAWYNPTSMLSIPIIRNLAHTALLRTYSGKPRSYIYTDVALYALSHEDSDLFVSHSSGPKKDAAEEQEKRLRELLGLVQQTWLYWGCVVTISVGLILSSFVVFPAAEVHNGARNLQLMTGVPACVYLKAHFFFDLAFYLVPMAAIYGTFIFLQQVSWQTTIALVTIIVSFAPLGILLPYWVTDCIESGSTAHSVIVGLFSIGVLSIEKDKREPWQVTTPFTVDSYGIVYDLAIMLVLAVPVFYVVISHLSSAYGGEPKMRDLHTSELDDDVANEKELVNRLCRKKEFREHVMVVRNLHKFFGDFYAVRGVFLALPPGECFGLVGINGAGKSTTFQMLTGLLEMTDGNAYMESLVLSKQPREWQAFIGYCPQSDALLGKLNAYETLRLFGLLRGVPDNQLYSMAERLIKLVDLEEHAGKPCEHYSGGQKRKLSIAVAMVGFPPVVFLDEPYAGVDVLSRNKMRETMTALKESTMTSIVLTSHNMAECEESCDRIGIMVKGQMTCLGSLQHLRTKFGKGITIQFVVPLGSKVNADDLNRAVVQALPGAKQLDDKHGLRFILEQRPAWSVLFRHVSALQKTFAFEHIIVTDTNLEELSSASPARPGQKPNWPSKTDGGTVQLRTLLARGTRLLRLKYA</sequence>
<protein>
    <recommendedName>
        <fullName evidence="9">ABC transporter domain-containing protein</fullName>
    </recommendedName>
</protein>
<dbReference type="GO" id="GO:0005524">
    <property type="term" value="F:ATP binding"/>
    <property type="evidence" value="ECO:0007669"/>
    <property type="project" value="UniProtKB-KW"/>
</dbReference>
<gene>
    <name evidence="10" type="ORF">HPB48_020654</name>
</gene>
<evidence type="ECO:0000256" key="2">
    <source>
        <dbReference type="ARBA" id="ARBA00022692"/>
    </source>
</evidence>
<name>A0A9J6G012_HAELO</name>
<feature type="region of interest" description="Disordered" evidence="7">
    <location>
        <begin position="783"/>
        <end position="803"/>
    </location>
</feature>
<dbReference type="InterPro" id="IPR017871">
    <property type="entry name" value="ABC_transporter-like_CS"/>
</dbReference>
<dbReference type="InterPro" id="IPR026082">
    <property type="entry name" value="ABCA"/>
</dbReference>
<feature type="transmembrane region" description="Helical" evidence="8">
    <location>
        <begin position="414"/>
        <end position="438"/>
    </location>
</feature>
<comment type="caution">
    <text evidence="10">The sequence shown here is derived from an EMBL/GenBank/DDBJ whole genome shotgun (WGS) entry which is preliminary data.</text>
</comment>
<keyword evidence="3" id="KW-0547">Nucleotide-binding</keyword>
<keyword evidence="2 8" id="KW-0812">Transmembrane</keyword>
<feature type="transmembrane region" description="Helical" evidence="8">
    <location>
        <begin position="349"/>
        <end position="369"/>
    </location>
</feature>
<dbReference type="InterPro" id="IPR013525">
    <property type="entry name" value="ABC2_TM"/>
</dbReference>
<dbReference type="PANTHER" id="PTHR19229">
    <property type="entry name" value="ATP-BINDING CASSETTE TRANSPORTER SUBFAMILY A ABCA"/>
    <property type="match status" value="1"/>
</dbReference>
<dbReference type="FunFam" id="3.40.50.300:FF:002470">
    <property type="entry name" value="ABC transporter, putative"/>
    <property type="match status" value="1"/>
</dbReference>
<dbReference type="OMA" id="IFIAFAE"/>
<reference evidence="10 11" key="1">
    <citation type="journal article" date="2020" name="Cell">
        <title>Large-Scale Comparative Analyses of Tick Genomes Elucidate Their Genetic Diversity and Vector Capacities.</title>
        <authorList>
            <consortium name="Tick Genome and Microbiome Consortium (TIGMIC)"/>
            <person name="Jia N."/>
            <person name="Wang J."/>
            <person name="Shi W."/>
            <person name="Du L."/>
            <person name="Sun Y."/>
            <person name="Zhan W."/>
            <person name="Jiang J.F."/>
            <person name="Wang Q."/>
            <person name="Zhang B."/>
            <person name="Ji P."/>
            <person name="Bell-Sakyi L."/>
            <person name="Cui X.M."/>
            <person name="Yuan T.T."/>
            <person name="Jiang B.G."/>
            <person name="Yang W.F."/>
            <person name="Lam T.T."/>
            <person name="Chang Q.C."/>
            <person name="Ding S.J."/>
            <person name="Wang X.J."/>
            <person name="Zhu J.G."/>
            <person name="Ruan X.D."/>
            <person name="Zhao L."/>
            <person name="Wei J.T."/>
            <person name="Ye R.Z."/>
            <person name="Que T.C."/>
            <person name="Du C.H."/>
            <person name="Zhou Y.H."/>
            <person name="Cheng J.X."/>
            <person name="Dai P.F."/>
            <person name="Guo W.B."/>
            <person name="Han X.H."/>
            <person name="Huang E.J."/>
            <person name="Li L.F."/>
            <person name="Wei W."/>
            <person name="Gao Y.C."/>
            <person name="Liu J.Z."/>
            <person name="Shao H.Z."/>
            <person name="Wang X."/>
            <person name="Wang C.C."/>
            <person name="Yang T.C."/>
            <person name="Huo Q.B."/>
            <person name="Li W."/>
            <person name="Chen H.Y."/>
            <person name="Chen S.E."/>
            <person name="Zhou L.G."/>
            <person name="Ni X.B."/>
            <person name="Tian J.H."/>
            <person name="Sheng Y."/>
            <person name="Liu T."/>
            <person name="Pan Y.S."/>
            <person name="Xia L.Y."/>
            <person name="Li J."/>
            <person name="Zhao F."/>
            <person name="Cao W.C."/>
        </authorList>
    </citation>
    <scope>NUCLEOTIDE SEQUENCE [LARGE SCALE GENOMIC DNA]</scope>
    <source>
        <strain evidence="10">HaeL-2018</strain>
    </source>
</reference>
<dbReference type="EMBL" id="JABSTR010000004">
    <property type="protein sequence ID" value="KAH9367676.1"/>
    <property type="molecule type" value="Genomic_DNA"/>
</dbReference>
<dbReference type="CDD" id="cd03263">
    <property type="entry name" value="ABC_subfamily_A"/>
    <property type="match status" value="1"/>
</dbReference>
<feature type="transmembrane region" description="Helical" evidence="8">
    <location>
        <begin position="323"/>
        <end position="343"/>
    </location>
</feature>
<dbReference type="GO" id="GO:0140359">
    <property type="term" value="F:ABC-type transporter activity"/>
    <property type="evidence" value="ECO:0007669"/>
    <property type="project" value="InterPro"/>
</dbReference>
<evidence type="ECO:0000256" key="5">
    <source>
        <dbReference type="ARBA" id="ARBA00022989"/>
    </source>
</evidence>
<evidence type="ECO:0000256" key="3">
    <source>
        <dbReference type="ARBA" id="ARBA00022741"/>
    </source>
</evidence>